<dbReference type="InterPro" id="IPR024264">
    <property type="entry name" value="DUF3786"/>
</dbReference>
<evidence type="ECO:0000313" key="6">
    <source>
        <dbReference type="EMBL" id="BBO84443.1"/>
    </source>
</evidence>
<dbReference type="InterPro" id="IPR007202">
    <property type="entry name" value="4Fe-4S_dom"/>
</dbReference>
<dbReference type="KEGG" id="dov:DSCO28_50090"/>
<accession>A0A5K7ZW13</accession>
<evidence type="ECO:0000256" key="3">
    <source>
        <dbReference type="ARBA" id="ARBA00023004"/>
    </source>
</evidence>
<organism evidence="6 7">
    <name type="scientific">Desulfosarcina ovata subsp. sediminis</name>
    <dbReference type="NCBI Taxonomy" id="885957"/>
    <lineage>
        <taxon>Bacteria</taxon>
        <taxon>Pseudomonadati</taxon>
        <taxon>Thermodesulfobacteriota</taxon>
        <taxon>Desulfobacteria</taxon>
        <taxon>Desulfobacterales</taxon>
        <taxon>Desulfosarcinaceae</taxon>
        <taxon>Desulfosarcina</taxon>
    </lineage>
</organism>
<proteinExistence type="predicted"/>
<dbReference type="Pfam" id="PF12654">
    <property type="entry name" value="DUF3786"/>
    <property type="match status" value="1"/>
</dbReference>
<evidence type="ECO:0000256" key="2">
    <source>
        <dbReference type="ARBA" id="ARBA00022723"/>
    </source>
</evidence>
<keyword evidence="3" id="KW-0408">Iron</keyword>
<keyword evidence="1" id="KW-0004">4Fe-4S</keyword>
<dbReference type="RefSeq" id="WP_155324367.1">
    <property type="nucleotide sequence ID" value="NZ_AP021876.1"/>
</dbReference>
<evidence type="ECO:0000313" key="7">
    <source>
        <dbReference type="Proteomes" id="UP000425960"/>
    </source>
</evidence>
<gene>
    <name evidence="6" type="ORF">DSCO28_50090</name>
</gene>
<dbReference type="Gene3D" id="1.10.15.40">
    <property type="entry name" value="Electron transport complex subunit B, putative Fe-S cluster"/>
    <property type="match status" value="1"/>
</dbReference>
<dbReference type="EMBL" id="AP021876">
    <property type="protein sequence ID" value="BBO84443.1"/>
    <property type="molecule type" value="Genomic_DNA"/>
</dbReference>
<dbReference type="PROSITE" id="PS51656">
    <property type="entry name" value="4FE4S"/>
    <property type="match status" value="1"/>
</dbReference>
<evidence type="ECO:0000256" key="1">
    <source>
        <dbReference type="ARBA" id="ARBA00022485"/>
    </source>
</evidence>
<sequence length="278" mass="30482">MALSVVDLYRDVLPRTNCGDCGFPSCLAFAGMVVAEKHPLDGCPHLAPEVVERCNQELGGQYAAGKWTKRDLAEDALTWARERSASMRLADLPERIGGKLTDEGGEPALHLPYYTASVIIRGDDIVRADGAALTRWEKVFIYNHMAQGGRRMPTGKWKGFEEFPNTVSKVKTMAAHVEAPLVARFCGRIDELRSAAAGMGGEDATGKANSADVAVRFHPFPRVPVMLLFWDEDPEDGFGATAKLLFDETVIEHLDIESIVFLSERLRQMLCDAADEGA</sequence>
<protein>
    <recommendedName>
        <fullName evidence="5">4Fe-4S domain-containing protein</fullName>
    </recommendedName>
</protein>
<dbReference type="GO" id="GO:0046872">
    <property type="term" value="F:metal ion binding"/>
    <property type="evidence" value="ECO:0007669"/>
    <property type="project" value="UniProtKB-KW"/>
</dbReference>
<keyword evidence="4" id="KW-0411">Iron-sulfur</keyword>
<keyword evidence="2" id="KW-0479">Metal-binding</keyword>
<reference evidence="6 7" key="1">
    <citation type="submission" date="2019-11" db="EMBL/GenBank/DDBJ databases">
        <title>Comparative genomics of hydrocarbon-degrading Desulfosarcina strains.</title>
        <authorList>
            <person name="Watanabe M."/>
            <person name="Kojima H."/>
            <person name="Fukui M."/>
        </authorList>
    </citation>
    <scope>NUCLEOTIDE SEQUENCE [LARGE SCALE GENOMIC DNA]</scope>
    <source>
        <strain evidence="6 7">28bB2T</strain>
    </source>
</reference>
<evidence type="ECO:0000259" key="5">
    <source>
        <dbReference type="PROSITE" id="PS51656"/>
    </source>
</evidence>
<dbReference type="Pfam" id="PF04060">
    <property type="entry name" value="FeS"/>
    <property type="match status" value="1"/>
</dbReference>
<dbReference type="AlphaFoldDB" id="A0A5K7ZW13"/>
<feature type="domain" description="4Fe-4S" evidence="5">
    <location>
        <begin position="1"/>
        <end position="60"/>
    </location>
</feature>
<dbReference type="GO" id="GO:0051539">
    <property type="term" value="F:4 iron, 4 sulfur cluster binding"/>
    <property type="evidence" value="ECO:0007669"/>
    <property type="project" value="UniProtKB-KW"/>
</dbReference>
<dbReference type="Proteomes" id="UP000425960">
    <property type="component" value="Chromosome"/>
</dbReference>
<evidence type="ECO:0000256" key="4">
    <source>
        <dbReference type="ARBA" id="ARBA00023014"/>
    </source>
</evidence>
<name>A0A5K7ZW13_9BACT</name>